<protein>
    <recommendedName>
        <fullName evidence="4">Retrotransposon gag domain-containing protein</fullName>
    </recommendedName>
</protein>
<feature type="compositionally biased region" description="Basic residues" evidence="1">
    <location>
        <begin position="333"/>
        <end position="347"/>
    </location>
</feature>
<proteinExistence type="predicted"/>
<evidence type="ECO:0000256" key="1">
    <source>
        <dbReference type="SAM" id="MobiDB-lite"/>
    </source>
</evidence>
<keyword evidence="3" id="KW-1185">Reference proteome</keyword>
<comment type="caution">
    <text evidence="2">The sequence shown here is derived from an EMBL/GenBank/DDBJ whole genome shotgun (WGS) entry which is preliminary data.</text>
</comment>
<evidence type="ECO:0008006" key="4">
    <source>
        <dbReference type="Google" id="ProtNLM"/>
    </source>
</evidence>
<evidence type="ECO:0000313" key="3">
    <source>
        <dbReference type="Proteomes" id="UP000266723"/>
    </source>
</evidence>
<name>A0ABQ7AL05_BRACR</name>
<feature type="region of interest" description="Disordered" evidence="1">
    <location>
        <begin position="333"/>
        <end position="359"/>
    </location>
</feature>
<dbReference type="Proteomes" id="UP000266723">
    <property type="component" value="Unassembled WGS sequence"/>
</dbReference>
<reference evidence="2 3" key="1">
    <citation type="journal article" date="2020" name="BMC Genomics">
        <title>Intraspecific diversification of the crop wild relative Brassica cretica Lam. using demographic model selection.</title>
        <authorList>
            <person name="Kioukis A."/>
            <person name="Michalopoulou V.A."/>
            <person name="Briers L."/>
            <person name="Pirintsos S."/>
            <person name="Studholme D.J."/>
            <person name="Pavlidis P."/>
            <person name="Sarris P.F."/>
        </authorList>
    </citation>
    <scope>NUCLEOTIDE SEQUENCE [LARGE SCALE GENOMIC DNA]</scope>
    <source>
        <strain evidence="3">cv. PFS-1207/04</strain>
    </source>
</reference>
<organism evidence="2 3">
    <name type="scientific">Brassica cretica</name>
    <name type="common">Mustard</name>
    <dbReference type="NCBI Taxonomy" id="69181"/>
    <lineage>
        <taxon>Eukaryota</taxon>
        <taxon>Viridiplantae</taxon>
        <taxon>Streptophyta</taxon>
        <taxon>Embryophyta</taxon>
        <taxon>Tracheophyta</taxon>
        <taxon>Spermatophyta</taxon>
        <taxon>Magnoliopsida</taxon>
        <taxon>eudicotyledons</taxon>
        <taxon>Gunneridae</taxon>
        <taxon>Pentapetalae</taxon>
        <taxon>rosids</taxon>
        <taxon>malvids</taxon>
        <taxon>Brassicales</taxon>
        <taxon>Brassicaceae</taxon>
        <taxon>Brassiceae</taxon>
        <taxon>Brassica</taxon>
    </lineage>
</organism>
<gene>
    <name evidence="2" type="ORF">DY000_02055722</name>
</gene>
<dbReference type="EMBL" id="QGKV02002055">
    <property type="protein sequence ID" value="KAF3498271.1"/>
    <property type="molecule type" value="Genomic_DNA"/>
</dbReference>
<feature type="compositionally biased region" description="Polar residues" evidence="1">
    <location>
        <begin position="146"/>
        <end position="160"/>
    </location>
</feature>
<sequence length="539" mass="62013">MAPPPLASTNYQFMGSPPPLPLPTPLCLQHFGISAQVPGSGSRWPDDYLSWERTMDDWFSYHGVPNNERLAQAIKQLSGKAYSWWKRVDRAQGKSPEEVVTNWEDLKWVMIRKYVSSSPSPEIRERYPRRFLKLGYKEARRVVPQDSQRNLLRQANSQPNQRHKDYYDQYHHYKVPKAMEKKFVSQDTLARSQEKSDKPIFQAKAMVSSILDKLVYKSSPTGMSHLSFQDTMSSMLLNDPKPVTKVSHQGGKMKAICLLKFQGKNQTISLAMNLLPSGNRKLKNVLFNCQGLRLCEIGLGTEEEYTAKKKETSTMMLQTAEPLPLKVSLIKRRTSKPRSRVAKKTANQHKLSKEENHSSACGSYQSCQEESFKEIPLDSLMLLRESTPREARNVATKNFKDHPPQNRCNDHVQSRGVILSYLLKGEPPDTHPIPKPKQYQSKALESQKRMKADLLYLDAGYTVSRLKLFQEGEDVAVRKTVAQPESHQTFQTGHLGDTSDKNDFWHETNFHRRLTKQFITEAWNYKKIFTDEEVMDFTN</sequence>
<accession>A0ABQ7AL05</accession>
<feature type="region of interest" description="Disordered" evidence="1">
    <location>
        <begin position="146"/>
        <end position="165"/>
    </location>
</feature>
<evidence type="ECO:0000313" key="2">
    <source>
        <dbReference type="EMBL" id="KAF3498271.1"/>
    </source>
</evidence>